<evidence type="ECO:0000256" key="1">
    <source>
        <dbReference type="ARBA" id="ARBA00004496"/>
    </source>
</evidence>
<dbReference type="SUPFAM" id="SSF55594">
    <property type="entry name" value="HPr-like"/>
    <property type="match status" value="1"/>
</dbReference>
<evidence type="ECO:0000256" key="3">
    <source>
        <dbReference type="ARBA" id="ARBA00022683"/>
    </source>
</evidence>
<dbReference type="GO" id="GO:0009401">
    <property type="term" value="P:phosphoenolpyruvate-dependent sugar phosphotransferase system"/>
    <property type="evidence" value="ECO:0007669"/>
    <property type="project" value="UniProtKB-KW"/>
</dbReference>
<sequence>MKRIVKKMTITNPEGLHARPAGKLVKLLSKVRSTVKIKYKDKTVDAKSVLSLLTLGIDPGEEVEVIIEGDDAEEALKLVEGVVSGNN</sequence>
<dbReference type="InterPro" id="IPR050399">
    <property type="entry name" value="HPr"/>
</dbReference>
<dbReference type="EMBL" id="LGFD01000044">
    <property type="protein sequence ID" value="KUK16963.1"/>
    <property type="molecule type" value="Genomic_DNA"/>
</dbReference>
<proteinExistence type="predicted"/>
<dbReference type="AlphaFoldDB" id="A0A101EKJ7"/>
<evidence type="ECO:0000256" key="2">
    <source>
        <dbReference type="ARBA" id="ARBA00022490"/>
    </source>
</evidence>
<keyword evidence="3" id="KW-0598">Phosphotransferase system</keyword>
<evidence type="ECO:0000259" key="4">
    <source>
        <dbReference type="PROSITE" id="PS51350"/>
    </source>
</evidence>
<dbReference type="Proteomes" id="UP000053911">
    <property type="component" value="Unassembled WGS sequence"/>
</dbReference>
<dbReference type="Gene3D" id="3.30.1340.10">
    <property type="entry name" value="HPr-like"/>
    <property type="match status" value="1"/>
</dbReference>
<accession>A0A101EKJ7</accession>
<dbReference type="PANTHER" id="PTHR33705">
    <property type="entry name" value="PHOSPHOCARRIER PROTEIN HPR"/>
    <property type="match status" value="1"/>
</dbReference>
<evidence type="ECO:0000313" key="6">
    <source>
        <dbReference type="Proteomes" id="UP000053911"/>
    </source>
</evidence>
<gene>
    <name evidence="5" type="ORF">XD54_1743</name>
</gene>
<dbReference type="PROSITE" id="PS00589">
    <property type="entry name" value="PTS_HPR_SER"/>
    <property type="match status" value="1"/>
</dbReference>
<dbReference type="RefSeq" id="WP_042701049.1">
    <property type="nucleotide sequence ID" value="NZ_LGFD01000044.1"/>
</dbReference>
<dbReference type="CDD" id="cd00367">
    <property type="entry name" value="PTS-HPr_like"/>
    <property type="match status" value="1"/>
</dbReference>
<dbReference type="PANTHER" id="PTHR33705:SF2">
    <property type="entry name" value="PHOSPHOCARRIER PROTEIN NPR"/>
    <property type="match status" value="1"/>
</dbReference>
<reference evidence="6" key="1">
    <citation type="journal article" date="2015" name="MBio">
        <title>Genome-Resolved Metagenomic Analysis Reveals Roles for Candidate Phyla and Other Microbial Community Members in Biogeochemical Transformations in Oil Reservoirs.</title>
        <authorList>
            <person name="Hu P."/>
            <person name="Tom L."/>
            <person name="Singh A."/>
            <person name="Thomas B.C."/>
            <person name="Baker B.J."/>
            <person name="Piceno Y.M."/>
            <person name="Andersen G.L."/>
            <person name="Banfield J.F."/>
        </authorList>
    </citation>
    <scope>NUCLEOTIDE SEQUENCE [LARGE SCALE GENOMIC DNA]</scope>
</reference>
<dbReference type="InterPro" id="IPR000032">
    <property type="entry name" value="HPr-like"/>
</dbReference>
<comment type="subcellular location">
    <subcellularLocation>
        <location evidence="1">Cytoplasm</location>
    </subcellularLocation>
</comment>
<comment type="caution">
    <text evidence="5">The sequence shown here is derived from an EMBL/GenBank/DDBJ whole genome shotgun (WGS) entry which is preliminary data.</text>
</comment>
<dbReference type="NCBIfam" id="TIGR01003">
    <property type="entry name" value="PTS_HPr_family"/>
    <property type="match status" value="1"/>
</dbReference>
<feature type="domain" description="HPr" evidence="4">
    <location>
        <begin position="3"/>
        <end position="87"/>
    </location>
</feature>
<dbReference type="InterPro" id="IPR035895">
    <property type="entry name" value="HPr-like_sf"/>
</dbReference>
<keyword evidence="2" id="KW-0963">Cytoplasm</keyword>
<dbReference type="PROSITE" id="PS51350">
    <property type="entry name" value="PTS_HPR_DOM"/>
    <property type="match status" value="1"/>
</dbReference>
<dbReference type="PATRIC" id="fig|172049.5.peg.1608"/>
<protein>
    <submittedName>
        <fullName evidence="5">PTS family porter component HPr</fullName>
    </submittedName>
</protein>
<organism evidence="5 6">
    <name type="scientific">Thermococcus sibiricus</name>
    <dbReference type="NCBI Taxonomy" id="172049"/>
    <lineage>
        <taxon>Archaea</taxon>
        <taxon>Methanobacteriati</taxon>
        <taxon>Methanobacteriota</taxon>
        <taxon>Thermococci</taxon>
        <taxon>Thermococcales</taxon>
        <taxon>Thermococcaceae</taxon>
        <taxon>Thermococcus</taxon>
    </lineage>
</organism>
<dbReference type="Pfam" id="PF00381">
    <property type="entry name" value="PTS-HPr"/>
    <property type="match status" value="1"/>
</dbReference>
<dbReference type="InterPro" id="IPR002114">
    <property type="entry name" value="PTS_HPr_Ser_P_site"/>
</dbReference>
<dbReference type="GO" id="GO:0005737">
    <property type="term" value="C:cytoplasm"/>
    <property type="evidence" value="ECO:0007669"/>
    <property type="project" value="UniProtKB-SubCell"/>
</dbReference>
<name>A0A101EKJ7_9EURY</name>
<evidence type="ECO:0000313" key="5">
    <source>
        <dbReference type="EMBL" id="KUK16963.1"/>
    </source>
</evidence>
<dbReference type="PRINTS" id="PR00107">
    <property type="entry name" value="PHOSPHOCPHPR"/>
</dbReference>